<feature type="transmembrane region" description="Helical" evidence="2">
    <location>
        <begin position="254"/>
        <end position="278"/>
    </location>
</feature>
<proteinExistence type="predicted"/>
<comment type="caution">
    <text evidence="3">The sequence shown here is derived from an EMBL/GenBank/DDBJ whole genome shotgun (WGS) entry which is preliminary data.</text>
</comment>
<name>A0A9D1IFH3_9FIRM</name>
<organism evidence="3 4">
    <name type="scientific">Candidatus Fimenecus excrementigallinarum</name>
    <dbReference type="NCBI Taxonomy" id="2840816"/>
    <lineage>
        <taxon>Bacteria</taxon>
        <taxon>Bacillati</taxon>
        <taxon>Bacillota</taxon>
        <taxon>Clostridia</taxon>
        <taxon>Candidatus Fimenecus</taxon>
    </lineage>
</organism>
<keyword evidence="2" id="KW-0472">Membrane</keyword>
<evidence type="ECO:0000313" key="3">
    <source>
        <dbReference type="EMBL" id="HIU35059.1"/>
    </source>
</evidence>
<dbReference type="EMBL" id="DVMW01000002">
    <property type="protein sequence ID" value="HIU35059.1"/>
    <property type="molecule type" value="Genomic_DNA"/>
</dbReference>
<accession>A0A9D1IFH3</accession>
<evidence type="ECO:0000256" key="1">
    <source>
        <dbReference type="SAM" id="MobiDB-lite"/>
    </source>
</evidence>
<gene>
    <name evidence="3" type="ORF">IAC53_00380</name>
</gene>
<evidence type="ECO:0000256" key="2">
    <source>
        <dbReference type="SAM" id="Phobius"/>
    </source>
</evidence>
<keyword evidence="2" id="KW-0812">Transmembrane</keyword>
<reference evidence="3" key="2">
    <citation type="journal article" date="2021" name="PeerJ">
        <title>Extensive microbial diversity within the chicken gut microbiome revealed by metagenomics and culture.</title>
        <authorList>
            <person name="Gilroy R."/>
            <person name="Ravi A."/>
            <person name="Getino M."/>
            <person name="Pursley I."/>
            <person name="Horton D.L."/>
            <person name="Alikhan N.F."/>
            <person name="Baker D."/>
            <person name="Gharbi K."/>
            <person name="Hall N."/>
            <person name="Watson M."/>
            <person name="Adriaenssens E.M."/>
            <person name="Foster-Nyarko E."/>
            <person name="Jarju S."/>
            <person name="Secka A."/>
            <person name="Antonio M."/>
            <person name="Oren A."/>
            <person name="Chaudhuri R.R."/>
            <person name="La Ragione R."/>
            <person name="Hildebrand F."/>
            <person name="Pallen M.J."/>
        </authorList>
    </citation>
    <scope>NUCLEOTIDE SEQUENCE</scope>
    <source>
        <strain evidence="3">ChiGjej1B1-19959</strain>
    </source>
</reference>
<dbReference type="AlphaFoldDB" id="A0A9D1IFH3"/>
<protein>
    <submittedName>
        <fullName evidence="3">Uncharacterized protein</fullName>
    </submittedName>
</protein>
<reference evidence="3" key="1">
    <citation type="submission" date="2020-10" db="EMBL/GenBank/DDBJ databases">
        <authorList>
            <person name="Gilroy R."/>
        </authorList>
    </citation>
    <scope>NUCLEOTIDE SEQUENCE</scope>
    <source>
        <strain evidence="3">ChiGjej1B1-19959</strain>
    </source>
</reference>
<feature type="region of interest" description="Disordered" evidence="1">
    <location>
        <begin position="282"/>
        <end position="303"/>
    </location>
</feature>
<sequence length="303" mass="32144">MTKSARTVRSLLCTLVSFLMSLFVVLTVLCLTLSATVLNPAFAVRVLARSQFSEALCGELREEFVSYGNACNIDESFFDGVFGTDITPESIDADASAALRRFYAGSVERDPAVTEALQSALLTKLQAYAVEQGFTLDDTVNENLQTIASELCTLYDAYAGVFSASYFATAAQLLARYSPYALYAAAAGAAGFAVCAVILRLFFTKRRSCLRFFIYAFSAAALMLLAAPAAGLALGAADRVNISLLSLYDFVTGFLNAAMLSVLLSALVPALVTALLAFARRSGKAPKAEAEPPQPEGGRESGG</sequence>
<dbReference type="Proteomes" id="UP000824071">
    <property type="component" value="Unassembled WGS sequence"/>
</dbReference>
<feature type="transmembrane region" description="Helical" evidence="2">
    <location>
        <begin position="180"/>
        <end position="203"/>
    </location>
</feature>
<evidence type="ECO:0000313" key="4">
    <source>
        <dbReference type="Proteomes" id="UP000824071"/>
    </source>
</evidence>
<keyword evidence="2" id="KW-1133">Transmembrane helix</keyword>
<feature type="transmembrane region" description="Helical" evidence="2">
    <location>
        <begin position="212"/>
        <end position="234"/>
    </location>
</feature>